<sequence length="114" mass="13602">VAQRGFLLTHQDSEVVSMYHHIMSMRGRIYLKKIMVLMSLWTQMIYNTTNMYYRWVEGAYHPMQSMRTPGVGYKHTDPSPRPKHFYYMHNPILKLDTLLVHEHVAYASPEWSNI</sequence>
<protein>
    <submittedName>
        <fullName evidence="1">Uncharacterized protein</fullName>
    </submittedName>
</protein>
<evidence type="ECO:0000313" key="2">
    <source>
        <dbReference type="Proteomes" id="UP000823775"/>
    </source>
</evidence>
<keyword evidence="2" id="KW-1185">Reference proteome</keyword>
<dbReference type="EMBL" id="JACEIK010003943">
    <property type="protein sequence ID" value="MCD9643631.1"/>
    <property type="molecule type" value="Genomic_DNA"/>
</dbReference>
<organism evidence="1 2">
    <name type="scientific">Datura stramonium</name>
    <name type="common">Jimsonweed</name>
    <name type="synonym">Common thornapple</name>
    <dbReference type="NCBI Taxonomy" id="4076"/>
    <lineage>
        <taxon>Eukaryota</taxon>
        <taxon>Viridiplantae</taxon>
        <taxon>Streptophyta</taxon>
        <taxon>Embryophyta</taxon>
        <taxon>Tracheophyta</taxon>
        <taxon>Spermatophyta</taxon>
        <taxon>Magnoliopsida</taxon>
        <taxon>eudicotyledons</taxon>
        <taxon>Gunneridae</taxon>
        <taxon>Pentapetalae</taxon>
        <taxon>asterids</taxon>
        <taxon>lamiids</taxon>
        <taxon>Solanales</taxon>
        <taxon>Solanaceae</taxon>
        <taxon>Solanoideae</taxon>
        <taxon>Datureae</taxon>
        <taxon>Datura</taxon>
    </lineage>
</organism>
<gene>
    <name evidence="1" type="ORF">HAX54_031248</name>
</gene>
<evidence type="ECO:0000313" key="1">
    <source>
        <dbReference type="EMBL" id="MCD9643631.1"/>
    </source>
</evidence>
<proteinExistence type="predicted"/>
<accession>A0ABS8V8Y2</accession>
<feature type="non-terminal residue" evidence="1">
    <location>
        <position position="1"/>
    </location>
</feature>
<reference evidence="1 2" key="1">
    <citation type="journal article" date="2021" name="BMC Genomics">
        <title>Datura genome reveals duplications of psychoactive alkaloid biosynthetic genes and high mutation rate following tissue culture.</title>
        <authorList>
            <person name="Rajewski A."/>
            <person name="Carter-House D."/>
            <person name="Stajich J."/>
            <person name="Litt A."/>
        </authorList>
    </citation>
    <scope>NUCLEOTIDE SEQUENCE [LARGE SCALE GENOMIC DNA]</scope>
    <source>
        <strain evidence="1">AR-01</strain>
    </source>
</reference>
<dbReference type="Proteomes" id="UP000823775">
    <property type="component" value="Unassembled WGS sequence"/>
</dbReference>
<name>A0ABS8V8Y2_DATST</name>
<comment type="caution">
    <text evidence="1">The sequence shown here is derived from an EMBL/GenBank/DDBJ whole genome shotgun (WGS) entry which is preliminary data.</text>
</comment>